<evidence type="ECO:0000256" key="1">
    <source>
        <dbReference type="ARBA" id="ARBA00002689"/>
    </source>
</evidence>
<dbReference type="OrthoDB" id="70030at2759"/>
<feature type="compositionally biased region" description="Basic and acidic residues" evidence="13">
    <location>
        <begin position="29"/>
        <end position="58"/>
    </location>
</feature>
<keyword evidence="16" id="KW-1185">Reference proteome</keyword>
<dbReference type="GO" id="GO:0007399">
    <property type="term" value="P:nervous system development"/>
    <property type="evidence" value="ECO:0007669"/>
    <property type="project" value="UniProtKB-ARBA"/>
</dbReference>
<evidence type="ECO:0000256" key="4">
    <source>
        <dbReference type="ARBA" id="ARBA00023054"/>
    </source>
</evidence>
<dbReference type="InterPro" id="IPR001627">
    <property type="entry name" value="Semap_dom"/>
</dbReference>
<evidence type="ECO:0000259" key="14">
    <source>
        <dbReference type="Pfam" id="PF01403"/>
    </source>
</evidence>
<dbReference type="Proteomes" id="UP000319801">
    <property type="component" value="Unassembled WGS sequence"/>
</dbReference>
<keyword evidence="4 12" id="KW-0175">Coiled coil</keyword>
<evidence type="ECO:0000256" key="8">
    <source>
        <dbReference type="ARBA" id="ARBA00023180"/>
    </source>
</evidence>
<reference evidence="15 16" key="1">
    <citation type="journal article" date="2019" name="Genome Biol. Evol.">
        <title>Whole-Genome Sequencing of the Giant Devil Catfish, Bagarius yarrelli.</title>
        <authorList>
            <person name="Jiang W."/>
            <person name="Lv Y."/>
            <person name="Cheng L."/>
            <person name="Yang K."/>
            <person name="Chao B."/>
            <person name="Wang X."/>
            <person name="Li Y."/>
            <person name="Pan X."/>
            <person name="You X."/>
            <person name="Zhang Y."/>
            <person name="Yang J."/>
            <person name="Li J."/>
            <person name="Zhang X."/>
            <person name="Liu S."/>
            <person name="Sun C."/>
            <person name="Yang J."/>
            <person name="Shi Q."/>
        </authorList>
    </citation>
    <scope>NUCLEOTIDE SEQUENCE [LARGE SCALE GENOMIC DNA]</scope>
    <source>
        <strain evidence="15">JWS20170419001</strain>
        <tissue evidence="15">Muscle</tissue>
    </source>
</reference>
<comment type="similarity">
    <text evidence="11">Belongs to the MICOS complex subunit Mic19 family. Metazoan Mic25 subfamily.</text>
</comment>
<evidence type="ECO:0000313" key="16">
    <source>
        <dbReference type="Proteomes" id="UP000319801"/>
    </source>
</evidence>
<dbReference type="PANTHER" id="PTHR47609:SF1">
    <property type="entry name" value="MICOS COMPLEX SUBUNIT MIC25"/>
    <property type="match status" value="1"/>
</dbReference>
<feature type="domain" description="Sema" evidence="14">
    <location>
        <begin position="209"/>
        <end position="285"/>
    </location>
</feature>
<keyword evidence="9" id="KW-0449">Lipoprotein</keyword>
<keyword evidence="7" id="KW-1015">Disulfide bond</keyword>
<dbReference type="SUPFAM" id="SSF101912">
    <property type="entry name" value="Sema domain"/>
    <property type="match status" value="1"/>
</dbReference>
<comment type="caution">
    <text evidence="15">The sequence shown here is derived from an EMBL/GenBank/DDBJ whole genome shotgun (WGS) entry which is preliminary data.</text>
</comment>
<dbReference type="InterPro" id="IPR007964">
    <property type="entry name" value="MIC19/MIC25"/>
</dbReference>
<keyword evidence="6" id="KW-0472">Membrane</keyword>
<keyword evidence="3" id="KW-0999">Mitochondrion inner membrane</keyword>
<dbReference type="GO" id="GO:0061617">
    <property type="term" value="C:MICOS complex"/>
    <property type="evidence" value="ECO:0007669"/>
    <property type="project" value="InterPro"/>
</dbReference>
<keyword evidence="5" id="KW-0496">Mitochondrion</keyword>
<dbReference type="InterPro" id="IPR036352">
    <property type="entry name" value="Semap_dom_sf"/>
</dbReference>
<dbReference type="InterPro" id="IPR042860">
    <property type="entry name" value="MIC25"/>
</dbReference>
<keyword evidence="2" id="KW-0519">Myristate</keyword>
<evidence type="ECO:0000256" key="13">
    <source>
        <dbReference type="SAM" id="MobiDB-lite"/>
    </source>
</evidence>
<proteinExistence type="inferred from homology"/>
<dbReference type="Pfam" id="PF01403">
    <property type="entry name" value="Sema"/>
    <property type="match status" value="1"/>
</dbReference>
<dbReference type="PANTHER" id="PTHR47609">
    <property type="entry name" value="MICOS COMPLEX SUBUNIT MIC25"/>
    <property type="match status" value="1"/>
</dbReference>
<comment type="function">
    <text evidence="1">Component of the MICOS complex, a large protein complex of the mitochondrial inner membrane that plays crucial roles in the maintenance of crista junctions, inner membrane architecture, and formation of contact sites to the outer membrane.</text>
</comment>
<comment type="subcellular location">
    <subcellularLocation>
        <location evidence="10">Mitochondrion inner membrane</location>
        <topology evidence="10">Lipid-anchor</topology>
    </subcellularLocation>
</comment>
<gene>
    <name evidence="15" type="ORF">Baya_2592</name>
</gene>
<evidence type="ECO:0000313" key="15">
    <source>
        <dbReference type="EMBL" id="TVK90511.1"/>
    </source>
</evidence>
<evidence type="ECO:0000256" key="2">
    <source>
        <dbReference type="ARBA" id="ARBA00022707"/>
    </source>
</evidence>
<protein>
    <submittedName>
        <fullName evidence="15">MICOS complex subunit mic25a</fullName>
    </submittedName>
</protein>
<dbReference type="EMBL" id="VCAZ01000007">
    <property type="protein sequence ID" value="TVK90511.1"/>
    <property type="molecule type" value="Genomic_DNA"/>
</dbReference>
<evidence type="ECO:0000256" key="7">
    <source>
        <dbReference type="ARBA" id="ARBA00023157"/>
    </source>
</evidence>
<dbReference type="Pfam" id="PF05300">
    <property type="entry name" value="MIC19_MIC25"/>
    <property type="match status" value="1"/>
</dbReference>
<feature type="region of interest" description="Disordered" evidence="13">
    <location>
        <begin position="1"/>
        <end position="70"/>
    </location>
</feature>
<evidence type="ECO:0000256" key="10">
    <source>
        <dbReference type="ARBA" id="ARBA00034476"/>
    </source>
</evidence>
<dbReference type="InterPro" id="IPR015943">
    <property type="entry name" value="WD40/YVTN_repeat-like_dom_sf"/>
</dbReference>
<organism evidence="15 16">
    <name type="scientific">Bagarius yarrelli</name>
    <name type="common">Goonch</name>
    <name type="synonym">Bagrus yarrelli</name>
    <dbReference type="NCBI Taxonomy" id="175774"/>
    <lineage>
        <taxon>Eukaryota</taxon>
        <taxon>Metazoa</taxon>
        <taxon>Chordata</taxon>
        <taxon>Craniata</taxon>
        <taxon>Vertebrata</taxon>
        <taxon>Euteleostomi</taxon>
        <taxon>Actinopterygii</taxon>
        <taxon>Neopterygii</taxon>
        <taxon>Teleostei</taxon>
        <taxon>Ostariophysi</taxon>
        <taxon>Siluriformes</taxon>
        <taxon>Sisoridae</taxon>
        <taxon>Sisorinae</taxon>
        <taxon>Bagarius</taxon>
    </lineage>
</organism>
<sequence>MGGTESTGRKVSYGLNEEDNVTVLQGIKLSEDVRQRMREASQSSEKPHATKTENRKPDSAPGGHSSAEMPEELRKRFELEQALLREELAHITRREKASVGNNVNPAVLQERARVEEEQKNVQILAKQLARKDAELKHLAAFYKERLQLLENKNKEHYNQATQMFNEAVTKASTNIKPKNTVPICSEMQAKVLNCFQENRHQTLHCSSLAKEYMNCINSAKKPLQIDDNFCGQDFNQPLGGTTTIEGIPLFIDKDDGMTSVAAYDYRGNTVVFSGTRSGRLKKMQPENRSLVTGANSLVHPRRHNSYGWRNVKSGEGSLASASSLLRSLCKRRDCLACRGLFNQAESAEAVPERRVRRADTDPGTC</sequence>
<name>A0A556VXY4_BAGYA</name>
<accession>A0A556VXY4</accession>
<evidence type="ECO:0000256" key="5">
    <source>
        <dbReference type="ARBA" id="ARBA00023128"/>
    </source>
</evidence>
<dbReference type="Gene3D" id="2.130.10.10">
    <property type="entry name" value="YVTN repeat-like/Quinoprotein amine dehydrogenase"/>
    <property type="match status" value="1"/>
</dbReference>
<evidence type="ECO:0000256" key="6">
    <source>
        <dbReference type="ARBA" id="ARBA00023136"/>
    </source>
</evidence>
<keyword evidence="8" id="KW-0325">Glycoprotein</keyword>
<dbReference type="AlphaFoldDB" id="A0A556VXY4"/>
<evidence type="ECO:0000256" key="9">
    <source>
        <dbReference type="ARBA" id="ARBA00023288"/>
    </source>
</evidence>
<evidence type="ECO:0000256" key="11">
    <source>
        <dbReference type="ARBA" id="ARBA00034480"/>
    </source>
</evidence>
<evidence type="ECO:0000256" key="3">
    <source>
        <dbReference type="ARBA" id="ARBA00022792"/>
    </source>
</evidence>
<evidence type="ECO:0000256" key="12">
    <source>
        <dbReference type="SAM" id="Coils"/>
    </source>
</evidence>
<feature type="coiled-coil region" evidence="12">
    <location>
        <begin position="107"/>
        <end position="166"/>
    </location>
</feature>